<comment type="caution">
    <text evidence="3">The sequence shown here is derived from an EMBL/GenBank/DDBJ whole genome shotgun (WGS) entry which is preliminary data.</text>
</comment>
<dbReference type="EC" id="2.7.7.48" evidence="1"/>
<evidence type="ECO:0000313" key="4">
    <source>
        <dbReference type="Proteomes" id="UP000664534"/>
    </source>
</evidence>
<dbReference type="EMBL" id="CAJPDT010000039">
    <property type="protein sequence ID" value="CAF9925408.1"/>
    <property type="molecule type" value="Genomic_DNA"/>
</dbReference>
<protein>
    <recommendedName>
        <fullName evidence="1">RNA-dependent RNA polymerase</fullName>
        <ecNumber evidence="1">2.7.7.48</ecNumber>
    </recommendedName>
</protein>
<feature type="domain" description="RDRP core" evidence="2">
    <location>
        <begin position="5"/>
        <end position="223"/>
    </location>
</feature>
<evidence type="ECO:0000256" key="1">
    <source>
        <dbReference type="RuleBase" id="RU363098"/>
    </source>
</evidence>
<reference evidence="3" key="1">
    <citation type="submission" date="2021-03" db="EMBL/GenBank/DDBJ databases">
        <authorList>
            <person name="Tagirdzhanova G."/>
        </authorList>
    </citation>
    <scope>NUCLEOTIDE SEQUENCE</scope>
</reference>
<evidence type="ECO:0000259" key="2">
    <source>
        <dbReference type="Pfam" id="PF05183"/>
    </source>
</evidence>
<evidence type="ECO:0000313" key="3">
    <source>
        <dbReference type="EMBL" id="CAF9925408.1"/>
    </source>
</evidence>
<keyword evidence="1" id="KW-0548">Nucleotidyltransferase</keyword>
<dbReference type="OrthoDB" id="6513042at2759"/>
<dbReference type="InterPro" id="IPR057596">
    <property type="entry name" value="RDRP_core"/>
</dbReference>
<dbReference type="PANTHER" id="PTHR23079">
    <property type="entry name" value="RNA-DEPENDENT RNA POLYMERASE"/>
    <property type="match status" value="1"/>
</dbReference>
<keyword evidence="1" id="KW-0808">Transferase</keyword>
<dbReference type="Proteomes" id="UP000664534">
    <property type="component" value="Unassembled WGS sequence"/>
</dbReference>
<accession>A0A8H3FPA6</accession>
<proteinExistence type="inferred from homology"/>
<keyword evidence="1" id="KW-0694">RNA-binding</keyword>
<dbReference type="Pfam" id="PF05183">
    <property type="entry name" value="RdRP"/>
    <property type="match status" value="1"/>
</dbReference>
<comment type="similarity">
    <text evidence="1">Belongs to the RdRP family.</text>
</comment>
<dbReference type="GO" id="GO:0030422">
    <property type="term" value="P:siRNA processing"/>
    <property type="evidence" value="ECO:0007669"/>
    <property type="project" value="TreeGrafter"/>
</dbReference>
<name>A0A8H3FPA6_9LECA</name>
<dbReference type="InterPro" id="IPR007855">
    <property type="entry name" value="RDRP"/>
</dbReference>
<organism evidence="3 4">
    <name type="scientific">Imshaugia aleurites</name>
    <dbReference type="NCBI Taxonomy" id="172621"/>
    <lineage>
        <taxon>Eukaryota</taxon>
        <taxon>Fungi</taxon>
        <taxon>Dikarya</taxon>
        <taxon>Ascomycota</taxon>
        <taxon>Pezizomycotina</taxon>
        <taxon>Lecanoromycetes</taxon>
        <taxon>OSLEUM clade</taxon>
        <taxon>Lecanoromycetidae</taxon>
        <taxon>Lecanorales</taxon>
        <taxon>Lecanorineae</taxon>
        <taxon>Parmeliaceae</taxon>
        <taxon>Imshaugia</taxon>
    </lineage>
</organism>
<dbReference type="GO" id="GO:0031380">
    <property type="term" value="C:nuclear RNA-directed RNA polymerase complex"/>
    <property type="evidence" value="ECO:0007669"/>
    <property type="project" value="TreeGrafter"/>
</dbReference>
<dbReference type="AlphaFoldDB" id="A0A8H3FPA6"/>
<comment type="catalytic activity">
    <reaction evidence="1">
        <text>RNA(n) + a ribonucleoside 5'-triphosphate = RNA(n+1) + diphosphate</text>
        <dbReference type="Rhea" id="RHEA:21248"/>
        <dbReference type="Rhea" id="RHEA-COMP:14527"/>
        <dbReference type="Rhea" id="RHEA-COMP:17342"/>
        <dbReference type="ChEBI" id="CHEBI:33019"/>
        <dbReference type="ChEBI" id="CHEBI:61557"/>
        <dbReference type="ChEBI" id="CHEBI:140395"/>
        <dbReference type="EC" id="2.7.7.48"/>
    </reaction>
</comment>
<keyword evidence="4" id="KW-1185">Reference proteome</keyword>
<dbReference type="GO" id="GO:0003723">
    <property type="term" value="F:RNA binding"/>
    <property type="evidence" value="ECO:0007669"/>
    <property type="project" value="UniProtKB-KW"/>
</dbReference>
<gene>
    <name evidence="3" type="ORF">IMSHALPRED_006465</name>
</gene>
<dbReference type="GO" id="GO:0003968">
    <property type="term" value="F:RNA-directed RNA polymerase activity"/>
    <property type="evidence" value="ECO:0007669"/>
    <property type="project" value="UniProtKB-KW"/>
</dbReference>
<dbReference type="PANTHER" id="PTHR23079:SF55">
    <property type="entry name" value="RNA-DIRECTED RNA POLYMERASE"/>
    <property type="match status" value="1"/>
</dbReference>
<sequence length="356" mass="40508">MALAEKLLLDGIEPLSKQILDLINQEFSKLLNKKEEQRCRIMIPQSRLLFGVCDSMNVLKEGECAVKVTMDGDGQPMALKGMEILVTRNPCLHPGDLQKFSVVDKPELSHLTDCIVFPVRGKRPSADMMSGGDLDGDKFFVCWDPDLIPSKLSQPARYQGAKEPVTLKPITDDDCLQYFARYTNASLGRVKNLYLDWARAKGPMSGECQELNHLFSMSVDGNRIKVPRHLEILRNLKYVAARQSQSPQLDGFTFDAMQLLLSREDFALEEFELVKLTYRWCSRNQARLVDFLEYFDFNRLSDEEKTWVVGQLPNSIELQSLVLNALLSSNLVGAFEIYPYKLDSPSLHWKRAFDSA</sequence>
<keyword evidence="1" id="KW-0696">RNA-directed RNA polymerase</keyword>